<dbReference type="STRING" id="980251.GCA_001642875_03215"/>
<dbReference type="Proteomes" id="UP000322214">
    <property type="component" value="Chromosome"/>
</dbReference>
<dbReference type="NCBIfam" id="TIGR02595">
    <property type="entry name" value="PEP_CTERM"/>
    <property type="match status" value="1"/>
</dbReference>
<feature type="chain" id="PRO_5022993501" description="PEP-CTERM protein-sorting domain-containing protein" evidence="2">
    <location>
        <begin position="31"/>
        <end position="936"/>
    </location>
</feature>
<feature type="compositionally biased region" description="Gly residues" evidence="1">
    <location>
        <begin position="76"/>
        <end position="87"/>
    </location>
</feature>
<evidence type="ECO:0000313" key="3">
    <source>
        <dbReference type="EMBL" id="QEG21755.1"/>
    </source>
</evidence>
<keyword evidence="4" id="KW-1185">Reference proteome</keyword>
<protein>
    <recommendedName>
        <fullName evidence="5">PEP-CTERM protein-sorting domain-containing protein</fullName>
    </recommendedName>
</protein>
<feature type="compositionally biased region" description="Gly residues" evidence="1">
    <location>
        <begin position="131"/>
        <end position="160"/>
    </location>
</feature>
<dbReference type="AlphaFoldDB" id="A0A5B9P948"/>
<sequence length="936" mass="94482" precursor="true">MTDFFRASTLMMSLALFSVAICCTEQSSLAASPQLDGEHGEDGVSGDPGTDGEDGTDGSDIVESATDEIGFSVFGARGGNGGTGGDGIDGDDEGSSAQGGNGGNAGNGGDVHVSRSAPADPDTFFSTAVRGGHGGDGGGGGIGTGFELGGDGGSGGHGGRGIIDGEIGEYASFSARGGDGGDAIGVGAVAGDGGRSYVKSRFLSNFRYATINQNGGRGGAGFDGAEGGQGAGSTIGFNPDQFVFDPAGGGGGGDLNLNVNISGGRGGDSYNGTVGRGGTARLNLAPLAGGASSLGYTVNASIVAGQGGRGISTGNQDTDGATGAIALLNTDDQQLRTSSFFIRGGNGGSALGRQNQGDGGQGAAAIVNGAIRVAESNRFGRLSLTMYGGTGGHAQGTGWSGNGGSVIAPDMELHADGGDYLQVFLAGGDGGWGKRNGSGGDAIIQNQNAQLELGTEVKYLGTYEATAFGGNAGQGKNAVNAATGGNAVAELSQTGYSGINASTVAQGGFGNDGASGNATAKTFAHSLLDDRFDFDNSVTTSAVAATRRGSRGNWRPAYGTNSVAESTAINENEGRTNAVASAYGGWGFLQGGDAIATASSHSMVDGSDSFANAYTRGSGSTNSSDGNLSESTAVATSGLQASSQALANSERIGHNVTAKSLATATGDRIYSNSYASTRTSSWEHYASVRTGSTRSLSDQIVTVDTGSLVQFRSSDAIARPVLEGQMTAALLVNPISDQVAEFFEDESDFGDVFLGSEGSEVIGVGSVFASGVDETQLFSNAHIELDLEIQEEQSGGRFQIGFFGLDDDFGGFEEISVWGTLNGREFINEEWEGEDSATDAMSFFDDLLLDVADTPQNLEHIDLDFHLNFVSNDATDLFGLGFVFGNVEVDELETGLAVRAPSQRFSLGGITAVPEPSSIVVLMSLAVIAGFRRQRS</sequence>
<keyword evidence="2" id="KW-0732">Signal</keyword>
<gene>
    <name evidence="3" type="ORF">MFFC18_16140</name>
</gene>
<organism evidence="3 4">
    <name type="scientific">Mariniblastus fucicola</name>
    <dbReference type="NCBI Taxonomy" id="980251"/>
    <lineage>
        <taxon>Bacteria</taxon>
        <taxon>Pseudomonadati</taxon>
        <taxon>Planctomycetota</taxon>
        <taxon>Planctomycetia</taxon>
        <taxon>Pirellulales</taxon>
        <taxon>Pirellulaceae</taxon>
        <taxon>Mariniblastus</taxon>
    </lineage>
</organism>
<feature type="signal peptide" evidence="2">
    <location>
        <begin position="1"/>
        <end position="30"/>
    </location>
</feature>
<evidence type="ECO:0000256" key="1">
    <source>
        <dbReference type="SAM" id="MobiDB-lite"/>
    </source>
</evidence>
<reference evidence="3 4" key="1">
    <citation type="submission" date="2019-08" db="EMBL/GenBank/DDBJ databases">
        <title>Deep-cultivation of Planctomycetes and their phenomic and genomic characterization uncovers novel biology.</title>
        <authorList>
            <person name="Wiegand S."/>
            <person name="Jogler M."/>
            <person name="Boedeker C."/>
            <person name="Pinto D."/>
            <person name="Vollmers J."/>
            <person name="Rivas-Marin E."/>
            <person name="Kohn T."/>
            <person name="Peeters S.H."/>
            <person name="Heuer A."/>
            <person name="Rast P."/>
            <person name="Oberbeckmann S."/>
            <person name="Bunk B."/>
            <person name="Jeske O."/>
            <person name="Meyerdierks A."/>
            <person name="Storesund J.E."/>
            <person name="Kallscheuer N."/>
            <person name="Luecker S."/>
            <person name="Lage O.M."/>
            <person name="Pohl T."/>
            <person name="Merkel B.J."/>
            <person name="Hornburger P."/>
            <person name="Mueller R.-W."/>
            <person name="Bruemmer F."/>
            <person name="Labrenz M."/>
            <person name="Spormann A.M."/>
            <person name="Op den Camp H."/>
            <person name="Overmann J."/>
            <person name="Amann R."/>
            <person name="Jetten M.S.M."/>
            <person name="Mascher T."/>
            <person name="Medema M.H."/>
            <person name="Devos D.P."/>
            <person name="Kaster A.-K."/>
            <person name="Ovreas L."/>
            <person name="Rohde M."/>
            <person name="Galperin M.Y."/>
            <person name="Jogler C."/>
        </authorList>
    </citation>
    <scope>NUCLEOTIDE SEQUENCE [LARGE SCALE GENOMIC DNA]</scope>
    <source>
        <strain evidence="3 4">FC18</strain>
    </source>
</reference>
<dbReference type="KEGG" id="mff:MFFC18_16140"/>
<evidence type="ECO:0000256" key="2">
    <source>
        <dbReference type="SAM" id="SignalP"/>
    </source>
</evidence>
<dbReference type="InterPro" id="IPR013424">
    <property type="entry name" value="Ice-binding_C"/>
</dbReference>
<evidence type="ECO:0008006" key="5">
    <source>
        <dbReference type="Google" id="ProtNLM"/>
    </source>
</evidence>
<evidence type="ECO:0000313" key="4">
    <source>
        <dbReference type="Proteomes" id="UP000322214"/>
    </source>
</evidence>
<feature type="compositionally biased region" description="Gly residues" evidence="1">
    <location>
        <begin position="97"/>
        <end position="109"/>
    </location>
</feature>
<dbReference type="RefSeq" id="WP_075085434.1">
    <property type="nucleotide sequence ID" value="NZ_CP042912.1"/>
</dbReference>
<dbReference type="EMBL" id="CP042912">
    <property type="protein sequence ID" value="QEG21755.1"/>
    <property type="molecule type" value="Genomic_DNA"/>
</dbReference>
<feature type="region of interest" description="Disordered" evidence="1">
    <location>
        <begin position="32"/>
        <end position="160"/>
    </location>
</feature>
<accession>A0A5B9P948</accession>
<name>A0A5B9P948_9BACT</name>
<proteinExistence type="predicted"/>